<reference evidence="2" key="1">
    <citation type="submission" date="2020-02" db="EMBL/GenBank/DDBJ databases">
        <authorList>
            <person name="Meier V. D."/>
        </authorList>
    </citation>
    <scope>NUCLEOTIDE SEQUENCE</scope>
    <source>
        <strain evidence="2">AVDCRST_MAG17</strain>
    </source>
</reference>
<protein>
    <submittedName>
        <fullName evidence="2">Uncharacterized protein</fullName>
    </submittedName>
</protein>
<gene>
    <name evidence="2" type="ORF">AVDCRST_MAG17-684</name>
</gene>
<feature type="region of interest" description="Disordered" evidence="1">
    <location>
        <begin position="23"/>
        <end position="62"/>
    </location>
</feature>
<proteinExistence type="predicted"/>
<evidence type="ECO:0000256" key="1">
    <source>
        <dbReference type="SAM" id="MobiDB-lite"/>
    </source>
</evidence>
<sequence>MAHESGDAPRRVERLGCAFGQRLAEQLGPGGHGSGEPAGPALRRDRGLGLGVEEHGHQIDPRDAVDERVVGLREHGKALSTLVVLEPLHEPDLPQRLVEVERLSEHAPGQRPQLVLVAGLGKGGVADVVADVQVRVVDPAWSPLAQRHGDDPLAVARNEVQALVD</sequence>
<evidence type="ECO:0000313" key="2">
    <source>
        <dbReference type="EMBL" id="CAA9489362.1"/>
    </source>
</evidence>
<feature type="compositionally biased region" description="Basic and acidic residues" evidence="1">
    <location>
        <begin position="42"/>
        <end position="62"/>
    </location>
</feature>
<organism evidence="2">
    <name type="scientific">uncultured Solirubrobacterales bacterium</name>
    <dbReference type="NCBI Taxonomy" id="768556"/>
    <lineage>
        <taxon>Bacteria</taxon>
        <taxon>Bacillati</taxon>
        <taxon>Actinomycetota</taxon>
        <taxon>Thermoleophilia</taxon>
        <taxon>Solirubrobacterales</taxon>
        <taxon>environmental samples</taxon>
    </lineage>
</organism>
<dbReference type="EMBL" id="CADCVV010000050">
    <property type="protein sequence ID" value="CAA9489362.1"/>
    <property type="molecule type" value="Genomic_DNA"/>
</dbReference>
<name>A0A6J4S4V6_9ACTN</name>
<accession>A0A6J4S4V6</accession>
<dbReference type="AlphaFoldDB" id="A0A6J4S4V6"/>